<dbReference type="OrthoDB" id="4770059at2759"/>
<evidence type="ECO:0000313" key="4">
    <source>
        <dbReference type="Proteomes" id="UP000738349"/>
    </source>
</evidence>
<sequence length="328" mass="34431">MLAPTSSTSTSRKNYIISTFPYNPLQTSDFNPPSSCSGIYRFTGGSYTINAILTIGNDPPCLPKNFSAASTAFYSPGTACPTDYTALPQCSRSDGVRTITTVTCCPVRGDMTLACIEDTLFCTWMAGPETVVDVTVSESAGASPTTTGLTIQGYEGVNAYGIRYVYQSSDLEQGGTTGSTSTGEAAGQTSGAADESMTVSKGLSTGGTIAVAVVVPVVAIAALVGLLFCWRRRKRRNASVQPDAAKSSAYDGSTKATANPLELAGAGDAQGGYNLDYYQSPRVLVDQNQPQGRHMQFQTLDRPAELPVSIELTELPAKDVSRIEGEIG</sequence>
<gene>
    <name evidence="3" type="ORF">EDB81DRAFT_668493</name>
</gene>
<evidence type="ECO:0000313" key="3">
    <source>
        <dbReference type="EMBL" id="KAH7117409.1"/>
    </source>
</evidence>
<reference evidence="3" key="1">
    <citation type="journal article" date="2021" name="Nat. Commun.">
        <title>Genetic determinants of endophytism in the Arabidopsis root mycobiome.</title>
        <authorList>
            <person name="Mesny F."/>
            <person name="Miyauchi S."/>
            <person name="Thiergart T."/>
            <person name="Pickel B."/>
            <person name="Atanasova L."/>
            <person name="Karlsson M."/>
            <person name="Huettel B."/>
            <person name="Barry K.W."/>
            <person name="Haridas S."/>
            <person name="Chen C."/>
            <person name="Bauer D."/>
            <person name="Andreopoulos W."/>
            <person name="Pangilinan J."/>
            <person name="LaButti K."/>
            <person name="Riley R."/>
            <person name="Lipzen A."/>
            <person name="Clum A."/>
            <person name="Drula E."/>
            <person name="Henrissat B."/>
            <person name="Kohler A."/>
            <person name="Grigoriev I.V."/>
            <person name="Martin F.M."/>
            <person name="Hacquard S."/>
        </authorList>
    </citation>
    <scope>NUCLEOTIDE SEQUENCE</scope>
    <source>
        <strain evidence="3">MPI-CAGE-AT-0147</strain>
    </source>
</reference>
<protein>
    <submittedName>
        <fullName evidence="3">Uncharacterized protein</fullName>
    </submittedName>
</protein>
<organism evidence="3 4">
    <name type="scientific">Dactylonectria macrodidyma</name>
    <dbReference type="NCBI Taxonomy" id="307937"/>
    <lineage>
        <taxon>Eukaryota</taxon>
        <taxon>Fungi</taxon>
        <taxon>Dikarya</taxon>
        <taxon>Ascomycota</taxon>
        <taxon>Pezizomycotina</taxon>
        <taxon>Sordariomycetes</taxon>
        <taxon>Hypocreomycetidae</taxon>
        <taxon>Hypocreales</taxon>
        <taxon>Nectriaceae</taxon>
        <taxon>Dactylonectria</taxon>
    </lineage>
</organism>
<dbReference type="EMBL" id="JAGMUV010000028">
    <property type="protein sequence ID" value="KAH7117409.1"/>
    <property type="molecule type" value="Genomic_DNA"/>
</dbReference>
<feature type="transmembrane region" description="Helical" evidence="2">
    <location>
        <begin position="209"/>
        <end position="230"/>
    </location>
</feature>
<keyword evidence="2" id="KW-0812">Transmembrane</keyword>
<feature type="region of interest" description="Disordered" evidence="1">
    <location>
        <begin position="173"/>
        <end position="195"/>
    </location>
</feature>
<evidence type="ECO:0000256" key="2">
    <source>
        <dbReference type="SAM" id="Phobius"/>
    </source>
</evidence>
<name>A0A9P9IF19_9HYPO</name>
<evidence type="ECO:0000256" key="1">
    <source>
        <dbReference type="SAM" id="MobiDB-lite"/>
    </source>
</evidence>
<keyword evidence="2" id="KW-0472">Membrane</keyword>
<feature type="compositionally biased region" description="Low complexity" evidence="1">
    <location>
        <begin position="173"/>
        <end position="193"/>
    </location>
</feature>
<proteinExistence type="predicted"/>
<dbReference type="Proteomes" id="UP000738349">
    <property type="component" value="Unassembled WGS sequence"/>
</dbReference>
<accession>A0A9P9IF19</accession>
<keyword evidence="2" id="KW-1133">Transmembrane helix</keyword>
<dbReference type="AlphaFoldDB" id="A0A9P9IF19"/>
<comment type="caution">
    <text evidence="3">The sequence shown here is derived from an EMBL/GenBank/DDBJ whole genome shotgun (WGS) entry which is preliminary data.</text>
</comment>
<keyword evidence="4" id="KW-1185">Reference proteome</keyword>